<evidence type="ECO:0000256" key="2">
    <source>
        <dbReference type="ARBA" id="ARBA00022840"/>
    </source>
</evidence>
<gene>
    <name evidence="7" type="ORF">BFW38_13150</name>
</gene>
<dbReference type="PROSITE" id="PS00688">
    <property type="entry name" value="SIGMA54_INTERACT_3"/>
    <property type="match status" value="1"/>
</dbReference>
<dbReference type="InterPro" id="IPR025944">
    <property type="entry name" value="Sigma_54_int_dom_CS"/>
</dbReference>
<dbReference type="AlphaFoldDB" id="A0A1E2VEP1"/>
<dbReference type="GO" id="GO:0005524">
    <property type="term" value="F:ATP binding"/>
    <property type="evidence" value="ECO:0007669"/>
    <property type="project" value="UniProtKB-KW"/>
</dbReference>
<organism evidence="7 8">
    <name type="scientific">Terasakiispira papahanaumokuakeensis</name>
    <dbReference type="NCBI Taxonomy" id="197479"/>
    <lineage>
        <taxon>Bacteria</taxon>
        <taxon>Pseudomonadati</taxon>
        <taxon>Pseudomonadota</taxon>
        <taxon>Gammaproteobacteria</taxon>
        <taxon>Oceanospirillales</taxon>
        <taxon>Terasakiispira</taxon>
    </lineage>
</organism>
<dbReference type="InterPro" id="IPR027417">
    <property type="entry name" value="P-loop_NTPase"/>
</dbReference>
<evidence type="ECO:0000313" key="7">
    <source>
        <dbReference type="EMBL" id="ODC05451.1"/>
    </source>
</evidence>
<dbReference type="OrthoDB" id="9804019at2"/>
<dbReference type="PANTHER" id="PTHR32071:SF35">
    <property type="entry name" value="ANAEROBIC NITRIC OXIDE REDUCTASE TRANSCRIPTION REGULATOR NORR"/>
    <property type="match status" value="1"/>
</dbReference>
<evidence type="ECO:0000313" key="8">
    <source>
        <dbReference type="Proteomes" id="UP000094291"/>
    </source>
</evidence>
<dbReference type="InterPro" id="IPR025662">
    <property type="entry name" value="Sigma_54_int_dom_ATP-bd_1"/>
</dbReference>
<dbReference type="InterPro" id="IPR003018">
    <property type="entry name" value="GAF"/>
</dbReference>
<dbReference type="SMART" id="SM00382">
    <property type="entry name" value="AAA"/>
    <property type="match status" value="1"/>
</dbReference>
<dbReference type="Gene3D" id="3.30.450.40">
    <property type="match status" value="1"/>
</dbReference>
<proteinExistence type="predicted"/>
<dbReference type="InterPro" id="IPR058031">
    <property type="entry name" value="AAA_lid_NorR"/>
</dbReference>
<evidence type="ECO:0000256" key="1">
    <source>
        <dbReference type="ARBA" id="ARBA00022741"/>
    </source>
</evidence>
<dbReference type="GO" id="GO:0003677">
    <property type="term" value="F:DNA binding"/>
    <property type="evidence" value="ECO:0007669"/>
    <property type="project" value="UniProtKB-KW"/>
</dbReference>
<dbReference type="Proteomes" id="UP000094291">
    <property type="component" value="Unassembled WGS sequence"/>
</dbReference>
<dbReference type="InterPro" id="IPR002078">
    <property type="entry name" value="Sigma_54_int"/>
</dbReference>
<dbReference type="Gene3D" id="3.40.50.300">
    <property type="entry name" value="P-loop containing nucleotide triphosphate hydrolases"/>
    <property type="match status" value="1"/>
</dbReference>
<dbReference type="Pfam" id="PF00158">
    <property type="entry name" value="Sigma54_activat"/>
    <property type="match status" value="1"/>
</dbReference>
<dbReference type="NCBIfam" id="NF003451">
    <property type="entry name" value="PRK05022.1"/>
    <property type="match status" value="1"/>
</dbReference>
<accession>A0A1E2VEP1</accession>
<dbReference type="InterPro" id="IPR003593">
    <property type="entry name" value="AAA+_ATPase"/>
</dbReference>
<dbReference type="Pfam" id="PF25601">
    <property type="entry name" value="AAA_lid_14"/>
    <property type="match status" value="1"/>
</dbReference>
<dbReference type="GO" id="GO:0006355">
    <property type="term" value="P:regulation of DNA-templated transcription"/>
    <property type="evidence" value="ECO:0007669"/>
    <property type="project" value="InterPro"/>
</dbReference>
<comment type="caution">
    <text evidence="7">The sequence shown here is derived from an EMBL/GenBank/DDBJ whole genome shotgun (WGS) entry which is preliminary data.</text>
</comment>
<evidence type="ECO:0000259" key="6">
    <source>
        <dbReference type="PROSITE" id="PS50045"/>
    </source>
</evidence>
<dbReference type="PROSITE" id="PS00675">
    <property type="entry name" value="SIGMA54_INTERACT_1"/>
    <property type="match status" value="1"/>
</dbReference>
<evidence type="ECO:0000256" key="3">
    <source>
        <dbReference type="ARBA" id="ARBA00023015"/>
    </source>
</evidence>
<dbReference type="STRING" id="197479.BFW38_13150"/>
<dbReference type="EMBL" id="MDTQ01000001">
    <property type="protein sequence ID" value="ODC05451.1"/>
    <property type="molecule type" value="Genomic_DNA"/>
</dbReference>
<keyword evidence="8" id="KW-1185">Reference proteome</keyword>
<keyword evidence="1" id="KW-0547">Nucleotide-binding</keyword>
<dbReference type="PROSITE" id="PS50045">
    <property type="entry name" value="SIGMA54_INTERACT_4"/>
    <property type="match status" value="1"/>
</dbReference>
<keyword evidence="2" id="KW-0067">ATP-binding</keyword>
<dbReference type="Gene3D" id="1.10.10.60">
    <property type="entry name" value="Homeodomain-like"/>
    <property type="match status" value="1"/>
</dbReference>
<keyword evidence="4" id="KW-0238">DNA-binding</keyword>
<name>A0A1E2VEP1_9GAMM</name>
<dbReference type="InterPro" id="IPR029016">
    <property type="entry name" value="GAF-like_dom_sf"/>
</dbReference>
<dbReference type="SUPFAM" id="SSF52540">
    <property type="entry name" value="P-loop containing nucleoside triphosphate hydrolases"/>
    <property type="match status" value="1"/>
</dbReference>
<protein>
    <submittedName>
        <fullName evidence="7">Nitric oxide reductase transcription regulator</fullName>
    </submittedName>
</protein>
<dbReference type="SUPFAM" id="SSF55781">
    <property type="entry name" value="GAF domain-like"/>
    <property type="match status" value="1"/>
</dbReference>
<dbReference type="PANTHER" id="PTHR32071">
    <property type="entry name" value="TRANSCRIPTIONAL REGULATORY PROTEIN"/>
    <property type="match status" value="1"/>
</dbReference>
<dbReference type="FunFam" id="3.40.50.300:FF:000006">
    <property type="entry name" value="DNA-binding transcriptional regulator NtrC"/>
    <property type="match status" value="1"/>
</dbReference>
<evidence type="ECO:0000256" key="5">
    <source>
        <dbReference type="ARBA" id="ARBA00023163"/>
    </source>
</evidence>
<reference evidence="7 8" key="1">
    <citation type="submission" date="2016-08" db="EMBL/GenBank/DDBJ databases">
        <authorList>
            <person name="Seilhamer J.J."/>
        </authorList>
    </citation>
    <scope>NUCLEOTIDE SEQUENCE [LARGE SCALE GENOMIC DNA]</scope>
    <source>
        <strain evidence="7 8">PH27A</strain>
    </source>
</reference>
<sequence>MTSANGESRYQYWLDQLTHYFPTSALGLLKLEGAYLCPVAIHGLVDDTRGRRFELTSQPRLQRIISQREWVRFAPDCTWCDPYDGLLKDHQETALPVHDCIGVSLYVGEQCWGALTLDSVASAVLTDEQLQLIDPVARLTEWVIYMSTLEAQVTDYDPANAAFVYEPILKNETGMIGHSPVMQSLQQDIEIVADSPLPVLIQGETGVGKELVAQQLHQRSGRASQPLVYVNCAALPESLVESELFGHVKGAFSGAVSDRKGKFESADQGTLLLDEVGELPLVVQAKLLRCLQNGEIQRLGSDTPRRVDVRIVAATNRHLSDMVRWGEFRADLYHRLSVYPVQVPPLRDRGGDILMLAGYFVELNRARLGVRGLRLTPQAQQALCVYHWPGNVRELEHVLSRAALRAVNQTAKPQEVVSIESSHLDLDVLPTASLSAQSTRHCDEMVRPQTVSAIETLRYGVSLKDAVAQLQIQLIEQALEAHEMNWTQAAHSLQMDASNLHKLARRLGLKSR</sequence>
<dbReference type="Gene3D" id="1.10.8.60">
    <property type="match status" value="1"/>
</dbReference>
<evidence type="ECO:0000256" key="4">
    <source>
        <dbReference type="ARBA" id="ARBA00023125"/>
    </source>
</evidence>
<dbReference type="SMART" id="SM00065">
    <property type="entry name" value="GAF"/>
    <property type="match status" value="1"/>
</dbReference>
<dbReference type="Pfam" id="PF01590">
    <property type="entry name" value="GAF"/>
    <property type="match status" value="1"/>
</dbReference>
<dbReference type="InterPro" id="IPR009057">
    <property type="entry name" value="Homeodomain-like_sf"/>
</dbReference>
<keyword evidence="3" id="KW-0805">Transcription regulation</keyword>
<feature type="domain" description="Sigma-54 factor interaction" evidence="6">
    <location>
        <begin position="175"/>
        <end position="404"/>
    </location>
</feature>
<dbReference type="CDD" id="cd00009">
    <property type="entry name" value="AAA"/>
    <property type="match status" value="1"/>
</dbReference>
<keyword evidence="5" id="KW-0804">Transcription</keyword>
<dbReference type="SUPFAM" id="SSF46689">
    <property type="entry name" value="Homeodomain-like"/>
    <property type="match status" value="1"/>
</dbReference>